<evidence type="ECO:0000256" key="2">
    <source>
        <dbReference type="ARBA" id="ARBA00012961"/>
    </source>
</evidence>
<sequence length="200" mass="22722">MDFLRPLVISGPSGVGKSTLLKRLFLEFPDKFGFSVSHTTRDPRPGEIDGNHYHFVTRQKFLDLVQEGAFIEHAQFSGNHYGTSFEAVRLIQQQGKRCILDIEAQGVQQIKKTELNPVYLFISPPTIKTLRRRLQVRATDTESAIQKRLAIALNEIQYAKQPNIHDIVIVNDDLDRAYEQLRNVALGERIVGDTLPPLDD</sequence>
<dbReference type="EC" id="2.7.4.8" evidence="2"/>
<evidence type="ECO:0000313" key="10">
    <source>
        <dbReference type="EMBL" id="KIL69490.1"/>
    </source>
</evidence>
<dbReference type="InterPro" id="IPR017665">
    <property type="entry name" value="Guanylate_kinase"/>
</dbReference>
<reference evidence="10 11" key="1">
    <citation type="submission" date="2014-04" db="EMBL/GenBank/DDBJ databases">
        <title>Evolutionary Origins and Diversification of the Mycorrhizal Mutualists.</title>
        <authorList>
            <consortium name="DOE Joint Genome Institute"/>
            <consortium name="Mycorrhizal Genomics Consortium"/>
            <person name="Kohler A."/>
            <person name="Kuo A."/>
            <person name="Nagy L.G."/>
            <person name="Floudas D."/>
            <person name="Copeland A."/>
            <person name="Barry K.W."/>
            <person name="Cichocki N."/>
            <person name="Veneault-Fourrey C."/>
            <person name="LaButti K."/>
            <person name="Lindquist E.A."/>
            <person name="Lipzen A."/>
            <person name="Lundell T."/>
            <person name="Morin E."/>
            <person name="Murat C."/>
            <person name="Riley R."/>
            <person name="Ohm R."/>
            <person name="Sun H."/>
            <person name="Tunlid A."/>
            <person name="Henrissat B."/>
            <person name="Grigoriev I.V."/>
            <person name="Hibbett D.S."/>
            <person name="Martin F."/>
        </authorList>
    </citation>
    <scope>NUCLEOTIDE SEQUENCE [LARGE SCALE GENOMIC DNA]</scope>
    <source>
        <strain evidence="10 11">Koide BX008</strain>
    </source>
</reference>
<dbReference type="PROSITE" id="PS00856">
    <property type="entry name" value="GUANYLATE_KINASE_1"/>
    <property type="match status" value="1"/>
</dbReference>
<dbReference type="PROSITE" id="PS50052">
    <property type="entry name" value="GUANYLATE_KINASE_2"/>
    <property type="match status" value="1"/>
</dbReference>
<keyword evidence="4" id="KW-0808">Transferase</keyword>
<dbReference type="SMART" id="SM00072">
    <property type="entry name" value="GuKc"/>
    <property type="match status" value="1"/>
</dbReference>
<dbReference type="InterPro" id="IPR008145">
    <property type="entry name" value="GK/Ca_channel_bsu"/>
</dbReference>
<feature type="domain" description="Guanylate kinase-like" evidence="9">
    <location>
        <begin position="4"/>
        <end position="186"/>
    </location>
</feature>
<dbReference type="GO" id="GO:0005829">
    <property type="term" value="C:cytosol"/>
    <property type="evidence" value="ECO:0007669"/>
    <property type="project" value="TreeGrafter"/>
</dbReference>
<dbReference type="PANTHER" id="PTHR23117:SF13">
    <property type="entry name" value="GUANYLATE KINASE"/>
    <property type="match status" value="1"/>
</dbReference>
<evidence type="ECO:0000256" key="8">
    <source>
        <dbReference type="ARBA" id="ARBA00030128"/>
    </source>
</evidence>
<dbReference type="NCBIfam" id="TIGR03263">
    <property type="entry name" value="guanyl_kin"/>
    <property type="match status" value="1"/>
</dbReference>
<dbReference type="GO" id="GO:0005524">
    <property type="term" value="F:ATP binding"/>
    <property type="evidence" value="ECO:0007669"/>
    <property type="project" value="UniProtKB-KW"/>
</dbReference>
<dbReference type="InterPro" id="IPR008144">
    <property type="entry name" value="Guanylate_kin-like_dom"/>
</dbReference>
<evidence type="ECO:0000256" key="1">
    <source>
        <dbReference type="ARBA" id="ARBA00005790"/>
    </source>
</evidence>
<dbReference type="InParanoid" id="A0A0C2T118"/>
<dbReference type="FunCoup" id="A0A0C2T118">
    <property type="interactions" value="400"/>
</dbReference>
<dbReference type="PANTHER" id="PTHR23117">
    <property type="entry name" value="GUANYLATE KINASE-RELATED"/>
    <property type="match status" value="1"/>
</dbReference>
<evidence type="ECO:0000256" key="4">
    <source>
        <dbReference type="ARBA" id="ARBA00022679"/>
    </source>
</evidence>
<dbReference type="InterPro" id="IPR027417">
    <property type="entry name" value="P-loop_NTPase"/>
</dbReference>
<proteinExistence type="inferred from homology"/>
<name>A0A0C2T118_AMAMK</name>
<dbReference type="Proteomes" id="UP000054549">
    <property type="component" value="Unassembled WGS sequence"/>
</dbReference>
<evidence type="ECO:0000256" key="3">
    <source>
        <dbReference type="ARBA" id="ARBA00016296"/>
    </source>
</evidence>
<evidence type="ECO:0000256" key="7">
    <source>
        <dbReference type="ARBA" id="ARBA00022840"/>
    </source>
</evidence>
<evidence type="ECO:0000313" key="11">
    <source>
        <dbReference type="Proteomes" id="UP000054549"/>
    </source>
</evidence>
<dbReference type="EMBL" id="KN818226">
    <property type="protein sequence ID" value="KIL69490.1"/>
    <property type="molecule type" value="Genomic_DNA"/>
</dbReference>
<evidence type="ECO:0000256" key="6">
    <source>
        <dbReference type="ARBA" id="ARBA00022777"/>
    </source>
</evidence>
<dbReference type="Gene3D" id="3.40.50.300">
    <property type="entry name" value="P-loop containing nucleotide triphosphate hydrolases"/>
    <property type="match status" value="1"/>
</dbReference>
<dbReference type="CDD" id="cd00071">
    <property type="entry name" value="GMPK"/>
    <property type="match status" value="1"/>
</dbReference>
<keyword evidence="7" id="KW-0067">ATP-binding</keyword>
<dbReference type="InterPro" id="IPR020590">
    <property type="entry name" value="Guanylate_kinase_CS"/>
</dbReference>
<evidence type="ECO:0000256" key="5">
    <source>
        <dbReference type="ARBA" id="ARBA00022741"/>
    </source>
</evidence>
<dbReference type="HAMAP" id="MF_00328">
    <property type="entry name" value="Guanylate_kinase"/>
    <property type="match status" value="1"/>
</dbReference>
<organism evidence="10 11">
    <name type="scientific">Amanita muscaria (strain Koide BX008)</name>
    <dbReference type="NCBI Taxonomy" id="946122"/>
    <lineage>
        <taxon>Eukaryota</taxon>
        <taxon>Fungi</taxon>
        <taxon>Dikarya</taxon>
        <taxon>Basidiomycota</taxon>
        <taxon>Agaricomycotina</taxon>
        <taxon>Agaricomycetes</taxon>
        <taxon>Agaricomycetidae</taxon>
        <taxon>Agaricales</taxon>
        <taxon>Pluteineae</taxon>
        <taxon>Amanitaceae</taxon>
        <taxon>Amanita</taxon>
    </lineage>
</organism>
<dbReference type="Pfam" id="PF00625">
    <property type="entry name" value="Guanylate_kin"/>
    <property type="match status" value="1"/>
</dbReference>
<accession>A0A0C2T118</accession>
<protein>
    <recommendedName>
        <fullName evidence="3">Guanylate kinase</fullName>
        <ecNumber evidence="2">2.7.4.8</ecNumber>
    </recommendedName>
    <alternativeName>
        <fullName evidence="8">GMP kinase</fullName>
    </alternativeName>
</protein>
<keyword evidence="5" id="KW-0547">Nucleotide-binding</keyword>
<comment type="similarity">
    <text evidence="1">Belongs to the guanylate kinase family.</text>
</comment>
<evidence type="ECO:0000259" key="9">
    <source>
        <dbReference type="PROSITE" id="PS50052"/>
    </source>
</evidence>
<dbReference type="Gene3D" id="3.30.63.10">
    <property type="entry name" value="Guanylate Kinase phosphate binding domain"/>
    <property type="match status" value="1"/>
</dbReference>
<dbReference type="FunFam" id="3.30.63.10:FF:000002">
    <property type="entry name" value="Guanylate kinase 1"/>
    <property type="match status" value="1"/>
</dbReference>
<dbReference type="STRING" id="946122.A0A0C2T118"/>
<gene>
    <name evidence="10" type="ORF">M378DRAFT_119670</name>
</gene>
<dbReference type="HOGENOM" id="CLU_001715_0_2_1"/>
<dbReference type="OrthoDB" id="6334211at2759"/>
<dbReference type="FunFam" id="3.40.50.300:FF:000776">
    <property type="entry name" value="Guanylate kinase 2"/>
    <property type="match status" value="1"/>
</dbReference>
<dbReference type="GO" id="GO:0004385">
    <property type="term" value="F:GMP kinase activity"/>
    <property type="evidence" value="ECO:0007669"/>
    <property type="project" value="UniProtKB-EC"/>
</dbReference>
<dbReference type="SUPFAM" id="SSF52540">
    <property type="entry name" value="P-loop containing nucleoside triphosphate hydrolases"/>
    <property type="match status" value="1"/>
</dbReference>
<keyword evidence="11" id="KW-1185">Reference proteome</keyword>
<dbReference type="AlphaFoldDB" id="A0A0C2T118"/>
<keyword evidence="6" id="KW-0418">Kinase</keyword>